<comment type="similarity">
    <text evidence="2 13">Belongs to the HAK/KUP transporter (TC 2.A.72) family.</text>
</comment>
<comment type="caution">
    <text evidence="16">The sequence shown here is derived from an EMBL/GenBank/DDBJ whole genome shotgun (WGS) entry which is preliminary data.</text>
</comment>
<feature type="transmembrane region" description="Helical" evidence="13">
    <location>
        <begin position="350"/>
        <end position="375"/>
    </location>
</feature>
<reference evidence="16 17" key="1">
    <citation type="submission" date="2023-07" db="EMBL/GenBank/DDBJ databases">
        <title>Genomic Encyclopedia of Type Strains, Phase IV (KMG-IV): sequencing the most valuable type-strain genomes for metagenomic binning, comparative biology and taxonomic classification.</title>
        <authorList>
            <person name="Goeker M."/>
        </authorList>
    </citation>
    <scope>NUCLEOTIDE SEQUENCE [LARGE SCALE GENOMIC DNA]</scope>
    <source>
        <strain evidence="16 17">DSM 5896</strain>
    </source>
</reference>
<gene>
    <name evidence="13" type="primary">kup</name>
    <name evidence="16" type="ORF">J3R73_006062</name>
</gene>
<dbReference type="InterPro" id="IPR023051">
    <property type="entry name" value="Kup"/>
</dbReference>
<accession>A0ABU0FQC3</accession>
<keyword evidence="9 13" id="KW-0630">Potassium</keyword>
<evidence type="ECO:0000313" key="16">
    <source>
        <dbReference type="EMBL" id="MDQ0396270.1"/>
    </source>
</evidence>
<dbReference type="Pfam" id="PF02705">
    <property type="entry name" value="K_trans"/>
    <property type="match status" value="1"/>
</dbReference>
<evidence type="ECO:0000256" key="10">
    <source>
        <dbReference type="ARBA" id="ARBA00022989"/>
    </source>
</evidence>
<keyword evidence="17" id="KW-1185">Reference proteome</keyword>
<protein>
    <recommendedName>
        <fullName evidence="13">Probable potassium transport system protein Kup</fullName>
    </recommendedName>
</protein>
<evidence type="ECO:0000256" key="12">
    <source>
        <dbReference type="ARBA" id="ARBA00023136"/>
    </source>
</evidence>
<evidence type="ECO:0000256" key="4">
    <source>
        <dbReference type="ARBA" id="ARBA00022475"/>
    </source>
</evidence>
<evidence type="ECO:0000259" key="15">
    <source>
        <dbReference type="Pfam" id="PF22776"/>
    </source>
</evidence>
<feature type="transmembrane region" description="Helical" evidence="13">
    <location>
        <begin position="63"/>
        <end position="88"/>
    </location>
</feature>
<feature type="transmembrane region" description="Helical" evidence="13">
    <location>
        <begin position="441"/>
        <end position="458"/>
    </location>
</feature>
<evidence type="ECO:0000259" key="14">
    <source>
        <dbReference type="Pfam" id="PF02705"/>
    </source>
</evidence>
<dbReference type="PANTHER" id="PTHR30540:SF79">
    <property type="entry name" value="LOW AFFINITY POTASSIUM TRANSPORT SYSTEM PROTEIN KUP"/>
    <property type="match status" value="1"/>
</dbReference>
<feature type="transmembrane region" description="Helical" evidence="13">
    <location>
        <begin position="108"/>
        <end position="128"/>
    </location>
</feature>
<evidence type="ECO:0000313" key="17">
    <source>
        <dbReference type="Proteomes" id="UP001237448"/>
    </source>
</evidence>
<evidence type="ECO:0000256" key="7">
    <source>
        <dbReference type="ARBA" id="ARBA00022692"/>
    </source>
</evidence>
<evidence type="ECO:0000256" key="5">
    <source>
        <dbReference type="ARBA" id="ARBA00022519"/>
    </source>
</evidence>
<dbReference type="InterPro" id="IPR053952">
    <property type="entry name" value="K_trans_C"/>
</dbReference>
<feature type="domain" description="K+ potassium transporter integral membrane" evidence="14">
    <location>
        <begin position="26"/>
        <end position="481"/>
    </location>
</feature>
<keyword evidence="5" id="KW-0997">Cell inner membrane</keyword>
<dbReference type="Proteomes" id="UP001237448">
    <property type="component" value="Unassembled WGS sequence"/>
</dbReference>
<keyword evidence="8 13" id="KW-0769">Symport</keyword>
<keyword evidence="3 13" id="KW-0813">Transport</keyword>
<feature type="transmembrane region" description="Helical" evidence="13">
    <location>
        <begin position="412"/>
        <end position="435"/>
    </location>
</feature>
<comment type="catalytic activity">
    <reaction evidence="13">
        <text>K(+)(in) + H(+)(in) = K(+)(out) + H(+)(out)</text>
        <dbReference type="Rhea" id="RHEA:28490"/>
        <dbReference type="ChEBI" id="CHEBI:15378"/>
        <dbReference type="ChEBI" id="CHEBI:29103"/>
    </reaction>
</comment>
<evidence type="ECO:0000256" key="8">
    <source>
        <dbReference type="ARBA" id="ARBA00022847"/>
    </source>
</evidence>
<keyword evidence="6 13" id="KW-0633">Potassium transport</keyword>
<evidence type="ECO:0000256" key="11">
    <source>
        <dbReference type="ARBA" id="ARBA00023065"/>
    </source>
</evidence>
<feature type="domain" description="K+ potassium transporter C-terminal" evidence="15">
    <location>
        <begin position="492"/>
        <end position="639"/>
    </location>
</feature>
<sequence length="640" mass="69374">MGLATALDTSEDANSHKHGHGFWAMTLGSIGVVYGDIGTSPLYAFREALHAATDGGRNMSREAVLGVVSLILWALIIVVTLKYVLLLLRADNKGEGGTLTLMALAQRALGRSGTILLILGTIGAAMFYGDAILTPAVSVLSAIEGMKLVTPALDEFVVPLTVVIIIALFAVQSHGTARVGAFFGPVMVVWFAVIGVAGLWHLMDEPSVLSAINPWHAVAFMISHGHIGFVALGAVFLAVTGAEALYADLGHFGRKPIQTAWMALVLPSLALNYLGQGALILHNPTPEFLANPFFLLVPQHPVFLIPMVVLATIATIIASQAVITGAYSLTRQAIQLGLLPRMKVAHTSELQSGQIYIGQVNAILMIGVLLLVLVFESSSRLASAYGIAVTTTMVVTAMMAFLVIWKVWRWTMVAAALVIAPFLLIDLVFLAANLLKVFEGGWVPLMIAMILIVIMITWRQGTRVVLEKTRRTEVPLMTIVKSLEKGSVTRVSGTAVFLTSDPDYAPTALLHSLKHYKALHEKVAILTIETTDDPKVIGGGRITLEQISASFTKMRVQFGYMESPNVPKALALCRKAGWSFDIMDTSFFLSRRHLRGGKQATMWRWQRRLYVILARNADDASDYFSIPSNRVVEIGTQVLI</sequence>
<keyword evidence="4 13" id="KW-1003">Cell membrane</keyword>
<dbReference type="RefSeq" id="WP_307436285.1">
    <property type="nucleotide sequence ID" value="NZ_JAUSVK010000001.1"/>
</dbReference>
<dbReference type="HAMAP" id="MF_01522">
    <property type="entry name" value="Kup"/>
    <property type="match status" value="1"/>
</dbReference>
<evidence type="ECO:0000256" key="1">
    <source>
        <dbReference type="ARBA" id="ARBA00004141"/>
    </source>
</evidence>
<keyword evidence="12 13" id="KW-0472">Membrane</keyword>
<evidence type="ECO:0000256" key="13">
    <source>
        <dbReference type="HAMAP-Rule" id="MF_01522"/>
    </source>
</evidence>
<dbReference type="EMBL" id="JAUSVK010000001">
    <property type="protein sequence ID" value="MDQ0396270.1"/>
    <property type="molecule type" value="Genomic_DNA"/>
</dbReference>
<dbReference type="InterPro" id="IPR053951">
    <property type="entry name" value="K_trans_N"/>
</dbReference>
<feature type="transmembrane region" description="Helical" evidence="13">
    <location>
        <begin position="381"/>
        <end position="405"/>
    </location>
</feature>
<dbReference type="PANTHER" id="PTHR30540">
    <property type="entry name" value="OSMOTIC STRESS POTASSIUM TRANSPORTER"/>
    <property type="match status" value="1"/>
</dbReference>
<evidence type="ECO:0000256" key="2">
    <source>
        <dbReference type="ARBA" id="ARBA00007019"/>
    </source>
</evidence>
<keyword evidence="11 13" id="KW-0406">Ion transport</keyword>
<name>A0ABU0FQC3_9HYPH</name>
<evidence type="ECO:0000256" key="9">
    <source>
        <dbReference type="ARBA" id="ARBA00022958"/>
    </source>
</evidence>
<feature type="transmembrane region" description="Helical" evidence="13">
    <location>
        <begin position="148"/>
        <end position="170"/>
    </location>
</feature>
<feature type="transmembrane region" description="Helical" evidence="13">
    <location>
        <begin position="302"/>
        <end position="329"/>
    </location>
</feature>
<feature type="transmembrane region" description="Helical" evidence="13">
    <location>
        <begin position="21"/>
        <end position="43"/>
    </location>
</feature>
<evidence type="ECO:0000256" key="6">
    <source>
        <dbReference type="ARBA" id="ARBA00022538"/>
    </source>
</evidence>
<dbReference type="InterPro" id="IPR003855">
    <property type="entry name" value="K+_transporter"/>
</dbReference>
<comment type="function">
    <text evidence="13">Transport of potassium into the cell. Likely operates as a K(+):H(+) symporter.</text>
</comment>
<feature type="transmembrane region" description="Helical" evidence="13">
    <location>
        <begin position="215"/>
        <end position="239"/>
    </location>
</feature>
<keyword evidence="10 13" id="KW-1133">Transmembrane helix</keyword>
<feature type="transmembrane region" description="Helical" evidence="13">
    <location>
        <begin position="260"/>
        <end position="282"/>
    </location>
</feature>
<keyword evidence="7 13" id="KW-0812">Transmembrane</keyword>
<proteinExistence type="inferred from homology"/>
<comment type="subcellular location">
    <subcellularLocation>
        <location evidence="13">Cell membrane</location>
        <topology evidence="13">Multi-pass membrane protein</topology>
    </subcellularLocation>
    <subcellularLocation>
        <location evidence="1">Membrane</location>
        <topology evidence="1">Multi-pass membrane protein</topology>
    </subcellularLocation>
</comment>
<evidence type="ECO:0000256" key="3">
    <source>
        <dbReference type="ARBA" id="ARBA00022448"/>
    </source>
</evidence>
<dbReference type="Pfam" id="PF22776">
    <property type="entry name" value="K_trans_C"/>
    <property type="match status" value="1"/>
</dbReference>
<feature type="transmembrane region" description="Helical" evidence="13">
    <location>
        <begin position="182"/>
        <end position="203"/>
    </location>
</feature>
<organism evidence="16 17">
    <name type="scientific">Labrys monachus</name>
    <dbReference type="NCBI Taxonomy" id="217067"/>
    <lineage>
        <taxon>Bacteria</taxon>
        <taxon>Pseudomonadati</taxon>
        <taxon>Pseudomonadota</taxon>
        <taxon>Alphaproteobacteria</taxon>
        <taxon>Hyphomicrobiales</taxon>
        <taxon>Xanthobacteraceae</taxon>
        <taxon>Labrys</taxon>
    </lineage>
</organism>